<reference evidence="1 2" key="1">
    <citation type="submission" date="2018-09" db="EMBL/GenBank/DDBJ databases">
        <authorList>
            <person name="Grouzdev D.S."/>
            <person name="Krutkina M.S."/>
        </authorList>
    </citation>
    <scope>NUCLEOTIDE SEQUENCE [LARGE SCALE GENOMIC DNA]</scope>
    <source>
        <strain evidence="1 2">RmlP001</strain>
    </source>
</reference>
<dbReference type="Pfam" id="PF10054">
    <property type="entry name" value="DUF2291"/>
    <property type="match status" value="1"/>
</dbReference>
<dbReference type="EMBL" id="QYBC01000009">
    <property type="protein sequence ID" value="RYB04621.1"/>
    <property type="molecule type" value="Genomic_DNA"/>
</dbReference>
<dbReference type="Gene3D" id="1.10.10.1260">
    <property type="entry name" value="Envelope glycoprotein gp160, DUF2291, helical domain"/>
    <property type="match status" value="1"/>
</dbReference>
<accession>A0A4Q2RBD9</accession>
<dbReference type="AlphaFoldDB" id="A0A4Q2RBD9"/>
<reference evidence="1 2" key="2">
    <citation type="submission" date="2019-02" db="EMBL/GenBank/DDBJ databases">
        <title>'Lichenibacterium ramalinii' gen. nov. sp. nov., 'Lichenibacterium minor' gen. nov. sp. nov.</title>
        <authorList>
            <person name="Pankratov T."/>
        </authorList>
    </citation>
    <scope>NUCLEOTIDE SEQUENCE [LARGE SCALE GENOMIC DNA]</scope>
    <source>
        <strain evidence="1 2">RmlP001</strain>
    </source>
</reference>
<name>A0A4Q2RBD9_9HYPH</name>
<organism evidence="1 2">
    <name type="scientific">Lichenibacterium ramalinae</name>
    <dbReference type="NCBI Taxonomy" id="2316527"/>
    <lineage>
        <taxon>Bacteria</taxon>
        <taxon>Pseudomonadati</taxon>
        <taxon>Pseudomonadota</taxon>
        <taxon>Alphaproteobacteria</taxon>
        <taxon>Hyphomicrobiales</taxon>
        <taxon>Lichenihabitantaceae</taxon>
        <taxon>Lichenibacterium</taxon>
    </lineage>
</organism>
<dbReference type="InterPro" id="IPR036215">
    <property type="entry name" value="TM0957-like_sf"/>
</dbReference>
<keyword evidence="2" id="KW-1185">Reference proteome</keyword>
<gene>
    <name evidence="1" type="ORF">D3272_11735</name>
</gene>
<dbReference type="SUPFAM" id="SSF141318">
    <property type="entry name" value="TM0957-like"/>
    <property type="match status" value="1"/>
</dbReference>
<dbReference type="OrthoDB" id="6631333at2"/>
<comment type="caution">
    <text evidence="1">The sequence shown here is derived from an EMBL/GenBank/DDBJ whole genome shotgun (WGS) entry which is preliminary data.</text>
</comment>
<sequence length="217" mass="22467">MSTVPSAAPRRNKAQIRSAVAAALAVALVAAMALDTTWVRSGGAGDVPPGTFSPLAYGQKTFPAVQKAIQGRAVPASALAAAIAKDPAAAAKQYGVESGVGVEYPVSFTGVLGDGDFGNYDVRVDGMPDTPKVALQTGPAIMGTDLRDATGTIQFGQFTNQIDYQNAGSALNKEMKKQVLSKLDTTDLKGKTVSVVGVFQLTDPARWLVTPVSLEVK</sequence>
<dbReference type="Gene3D" id="2.40.50.420">
    <property type="entry name" value="Envelope glycoprotein gp160, DUF2291, alpha/beta domain"/>
    <property type="match status" value="1"/>
</dbReference>
<dbReference type="Proteomes" id="UP000289411">
    <property type="component" value="Unassembled WGS sequence"/>
</dbReference>
<proteinExistence type="predicted"/>
<evidence type="ECO:0000313" key="2">
    <source>
        <dbReference type="Proteomes" id="UP000289411"/>
    </source>
</evidence>
<protein>
    <submittedName>
        <fullName evidence="1">DUF2291 family protein</fullName>
    </submittedName>
</protein>
<dbReference type="RefSeq" id="WP_129219377.1">
    <property type="nucleotide sequence ID" value="NZ_QYBC01000009.1"/>
</dbReference>
<dbReference type="InterPro" id="IPR014582">
    <property type="entry name" value="UCP033535_lipo"/>
</dbReference>
<evidence type="ECO:0000313" key="1">
    <source>
        <dbReference type="EMBL" id="RYB04621.1"/>
    </source>
</evidence>
<dbReference type="PIRSF" id="PIRSF033535">
    <property type="entry name" value="UCP033535_plp"/>
    <property type="match status" value="1"/>
</dbReference>